<comment type="caution">
    <text evidence="2">The sequence shown here is derived from an EMBL/GenBank/DDBJ whole genome shotgun (WGS) entry which is preliminary data.</text>
</comment>
<evidence type="ECO:0000313" key="2">
    <source>
        <dbReference type="EMBL" id="MBF6296857.1"/>
    </source>
</evidence>
<dbReference type="InterPro" id="IPR013096">
    <property type="entry name" value="Cupin_2"/>
</dbReference>
<dbReference type="Gene3D" id="2.60.120.10">
    <property type="entry name" value="Jelly Rolls"/>
    <property type="match status" value="1"/>
</dbReference>
<evidence type="ECO:0000259" key="1">
    <source>
        <dbReference type="Pfam" id="PF07883"/>
    </source>
</evidence>
<dbReference type="EMBL" id="JADLQX010000003">
    <property type="protein sequence ID" value="MBF6296857.1"/>
    <property type="molecule type" value="Genomic_DNA"/>
</dbReference>
<sequence length="124" mass="13014">MPVVRAAETTVHEMHNARFTPLIRTGTGSKEVCVWQLEIAAGTIGVEHRILREEAFVLLGGAAIFTVEGESSPLEPGDAAVAPAESTIRLDNPGEAPATLMVIAPVGFAGELADGTRITPPWVS</sequence>
<evidence type="ECO:0000313" key="3">
    <source>
        <dbReference type="Proteomes" id="UP000702209"/>
    </source>
</evidence>
<dbReference type="Pfam" id="PF07883">
    <property type="entry name" value="Cupin_2"/>
    <property type="match status" value="1"/>
</dbReference>
<accession>A0ABS0CJS1</accession>
<protein>
    <submittedName>
        <fullName evidence="2">Cupin domain-containing protein</fullName>
    </submittedName>
</protein>
<name>A0ABS0CJS1_9NOCA</name>
<organism evidence="2 3">
    <name type="scientific">Nocardia amamiensis</name>
    <dbReference type="NCBI Taxonomy" id="404578"/>
    <lineage>
        <taxon>Bacteria</taxon>
        <taxon>Bacillati</taxon>
        <taxon>Actinomycetota</taxon>
        <taxon>Actinomycetes</taxon>
        <taxon>Mycobacteriales</taxon>
        <taxon>Nocardiaceae</taxon>
        <taxon>Nocardia</taxon>
    </lineage>
</organism>
<dbReference type="RefSeq" id="WP_195128236.1">
    <property type="nucleotide sequence ID" value="NZ_JADLQX010000003.1"/>
</dbReference>
<reference evidence="2 3" key="1">
    <citation type="submission" date="2020-10" db="EMBL/GenBank/DDBJ databases">
        <title>Identification of Nocardia species via Next-generation sequencing and recognition of intraspecies genetic diversity.</title>
        <authorList>
            <person name="Li P."/>
            <person name="Li P."/>
            <person name="Lu B."/>
        </authorList>
    </citation>
    <scope>NUCLEOTIDE SEQUENCE [LARGE SCALE GENOMIC DNA]</scope>
    <source>
        <strain evidence="2 3">BJ06-0157</strain>
    </source>
</reference>
<dbReference type="Proteomes" id="UP000702209">
    <property type="component" value="Unassembled WGS sequence"/>
</dbReference>
<feature type="domain" description="Cupin type-2" evidence="1">
    <location>
        <begin position="38"/>
        <end position="103"/>
    </location>
</feature>
<gene>
    <name evidence="2" type="ORF">IU459_04775</name>
</gene>
<dbReference type="InterPro" id="IPR014710">
    <property type="entry name" value="RmlC-like_jellyroll"/>
</dbReference>
<dbReference type="SUPFAM" id="SSF51182">
    <property type="entry name" value="RmlC-like cupins"/>
    <property type="match status" value="1"/>
</dbReference>
<keyword evidence="3" id="KW-1185">Reference proteome</keyword>
<dbReference type="InterPro" id="IPR011051">
    <property type="entry name" value="RmlC_Cupin_sf"/>
</dbReference>
<proteinExistence type="predicted"/>